<organism evidence="2 3">
    <name type="scientific">Jiangella aurantiaca</name>
    <dbReference type="NCBI Taxonomy" id="2530373"/>
    <lineage>
        <taxon>Bacteria</taxon>
        <taxon>Bacillati</taxon>
        <taxon>Actinomycetota</taxon>
        <taxon>Actinomycetes</taxon>
        <taxon>Jiangellales</taxon>
        <taxon>Jiangellaceae</taxon>
        <taxon>Jiangella</taxon>
    </lineage>
</organism>
<accession>A0A4R5ADS7</accession>
<dbReference type="AlphaFoldDB" id="A0A4R5ADS7"/>
<reference evidence="2 3" key="1">
    <citation type="submission" date="2019-02" db="EMBL/GenBank/DDBJ databases">
        <title>Draft genome sequences of novel Actinobacteria.</title>
        <authorList>
            <person name="Sahin N."/>
            <person name="Ay H."/>
            <person name="Saygin H."/>
        </authorList>
    </citation>
    <scope>NUCLEOTIDE SEQUENCE [LARGE SCALE GENOMIC DNA]</scope>
    <source>
        <strain evidence="2 3">8K307</strain>
    </source>
</reference>
<feature type="compositionally biased region" description="Low complexity" evidence="1">
    <location>
        <begin position="15"/>
        <end position="28"/>
    </location>
</feature>
<gene>
    <name evidence="2" type="ORF">E1262_12320</name>
</gene>
<feature type="region of interest" description="Disordered" evidence="1">
    <location>
        <begin position="1"/>
        <end position="47"/>
    </location>
</feature>
<dbReference type="OrthoDB" id="5181897at2"/>
<feature type="region of interest" description="Disordered" evidence="1">
    <location>
        <begin position="62"/>
        <end position="81"/>
    </location>
</feature>
<comment type="caution">
    <text evidence="2">The sequence shown here is derived from an EMBL/GenBank/DDBJ whole genome shotgun (WGS) entry which is preliminary data.</text>
</comment>
<dbReference type="EMBL" id="SMLB01000014">
    <property type="protein sequence ID" value="TDD69430.1"/>
    <property type="molecule type" value="Genomic_DNA"/>
</dbReference>
<evidence type="ECO:0000313" key="3">
    <source>
        <dbReference type="Proteomes" id="UP000295217"/>
    </source>
</evidence>
<sequence>MLTVAACSGGDTEPEAVAATPTPTTDVAGTNEKTNVPPPATRSPGASVLLDRVPFADELSRTGAALPEGAEPVSNAITGPDGATIATESLVIP</sequence>
<protein>
    <submittedName>
        <fullName evidence="2">Uncharacterized protein</fullName>
    </submittedName>
</protein>
<proteinExistence type="predicted"/>
<dbReference type="Proteomes" id="UP000295217">
    <property type="component" value="Unassembled WGS sequence"/>
</dbReference>
<name>A0A4R5ADS7_9ACTN</name>
<evidence type="ECO:0000313" key="2">
    <source>
        <dbReference type="EMBL" id="TDD69430.1"/>
    </source>
</evidence>
<keyword evidence="3" id="KW-1185">Reference proteome</keyword>
<dbReference type="RefSeq" id="WP_132103437.1">
    <property type="nucleotide sequence ID" value="NZ_SMLB01000014.1"/>
</dbReference>
<evidence type="ECO:0000256" key="1">
    <source>
        <dbReference type="SAM" id="MobiDB-lite"/>
    </source>
</evidence>